<name>A0ABY9IN64_9ACTN</name>
<keyword evidence="4" id="KW-1185">Reference proteome</keyword>
<sequence length="223" mass="23266">MALRKRRDAGQAFPIYIVMVAGLLFLAFAFFAVGQASATRNGAQGAADAAALAAAQDARDGLGAPLLEALRSPEGLDGFLRFHQYGWAGCGRAQWLASDNDSDLDPGPGVPGGCAWDIGYLRDRVTARVKTRYTVGDSVVPGTETRHATARATAVIEFRCGPKVKDVPATEPGDDDGADKGGEASLPVVTLVCDGRDVPIDLGSSDPLAGLSKLIFAVHLIDD</sequence>
<accession>A0ABY9IN64</accession>
<dbReference type="InterPro" id="IPR028087">
    <property type="entry name" value="Tad_N"/>
</dbReference>
<feature type="domain" description="Putative Flp pilus-assembly TadG-like N-terminal" evidence="2">
    <location>
        <begin position="10"/>
        <end position="57"/>
    </location>
</feature>
<dbReference type="Proteomes" id="UP001235744">
    <property type="component" value="Chromosome"/>
</dbReference>
<evidence type="ECO:0000256" key="1">
    <source>
        <dbReference type="SAM" id="Phobius"/>
    </source>
</evidence>
<organism evidence="3 4">
    <name type="scientific">Streptomyces poriferorum</name>
    <dbReference type="NCBI Taxonomy" id="2798799"/>
    <lineage>
        <taxon>Bacteria</taxon>
        <taxon>Bacillati</taxon>
        <taxon>Actinomycetota</taxon>
        <taxon>Actinomycetes</taxon>
        <taxon>Kitasatosporales</taxon>
        <taxon>Streptomycetaceae</taxon>
        <taxon>Streptomyces</taxon>
    </lineage>
</organism>
<gene>
    <name evidence="3" type="ORF">P8A19_15185</name>
</gene>
<dbReference type="EMBL" id="CP120988">
    <property type="protein sequence ID" value="WLQ56706.1"/>
    <property type="molecule type" value="Genomic_DNA"/>
</dbReference>
<reference evidence="3 4" key="1">
    <citation type="submission" date="2023-03" db="EMBL/GenBank/DDBJ databases">
        <title>Isolation and description of six Streptomyces strains from soil environments, able to metabolize different microbial glucans.</title>
        <authorList>
            <person name="Widen T."/>
            <person name="Larsbrink J."/>
        </authorList>
    </citation>
    <scope>NUCLEOTIDE SEQUENCE [LARGE SCALE GENOMIC DNA]</scope>
    <source>
        <strain evidence="3 4">Alt2</strain>
    </source>
</reference>
<dbReference type="Pfam" id="PF13400">
    <property type="entry name" value="Tad"/>
    <property type="match status" value="1"/>
</dbReference>
<keyword evidence="1" id="KW-1133">Transmembrane helix</keyword>
<keyword evidence="1" id="KW-0812">Transmembrane</keyword>
<dbReference type="RefSeq" id="WP_219573552.1">
    <property type="nucleotide sequence ID" value="NZ_CP120988.1"/>
</dbReference>
<evidence type="ECO:0000313" key="3">
    <source>
        <dbReference type="EMBL" id="WLQ56706.1"/>
    </source>
</evidence>
<feature type="transmembrane region" description="Helical" evidence="1">
    <location>
        <begin position="12"/>
        <end position="33"/>
    </location>
</feature>
<keyword evidence="1" id="KW-0472">Membrane</keyword>
<evidence type="ECO:0000259" key="2">
    <source>
        <dbReference type="Pfam" id="PF13400"/>
    </source>
</evidence>
<protein>
    <submittedName>
        <fullName evidence="3">Pilus assembly protein TadG-related protein</fullName>
    </submittedName>
</protein>
<proteinExistence type="predicted"/>
<evidence type="ECO:0000313" key="4">
    <source>
        <dbReference type="Proteomes" id="UP001235744"/>
    </source>
</evidence>